<dbReference type="EMBL" id="JAXOJX010000023">
    <property type="protein sequence ID" value="MDZ5457834.1"/>
    <property type="molecule type" value="Genomic_DNA"/>
</dbReference>
<dbReference type="SUPFAM" id="SSF56300">
    <property type="entry name" value="Metallo-dependent phosphatases"/>
    <property type="match status" value="1"/>
</dbReference>
<organism evidence="5 6">
    <name type="scientific">Azohydromonas lata</name>
    <dbReference type="NCBI Taxonomy" id="45677"/>
    <lineage>
        <taxon>Bacteria</taxon>
        <taxon>Pseudomonadati</taxon>
        <taxon>Pseudomonadota</taxon>
        <taxon>Betaproteobacteria</taxon>
        <taxon>Burkholderiales</taxon>
        <taxon>Sphaerotilaceae</taxon>
        <taxon>Azohydromonas</taxon>
    </lineage>
</organism>
<dbReference type="PIRSF" id="PIRSF033093">
    <property type="entry name" value="UCP_ML1119"/>
    <property type="match status" value="1"/>
</dbReference>
<accession>A0ABU5IFF2</accession>
<keyword evidence="3 5" id="KW-0269">Exonuclease</keyword>
<evidence type="ECO:0000259" key="4">
    <source>
        <dbReference type="Pfam" id="PF00149"/>
    </source>
</evidence>
<keyword evidence="6" id="KW-1185">Reference proteome</keyword>
<dbReference type="GO" id="GO:0004527">
    <property type="term" value="F:exonuclease activity"/>
    <property type="evidence" value="ECO:0007669"/>
    <property type="project" value="UniProtKB-KW"/>
</dbReference>
<evidence type="ECO:0000256" key="1">
    <source>
        <dbReference type="ARBA" id="ARBA00022722"/>
    </source>
</evidence>
<dbReference type="InterPro" id="IPR050535">
    <property type="entry name" value="DNA_Repair-Maintenance_Comp"/>
</dbReference>
<protein>
    <submittedName>
        <fullName evidence="5">DNA repair exonuclease</fullName>
        <ecNumber evidence="5">3.1.-.-</ecNumber>
    </submittedName>
</protein>
<dbReference type="InterPro" id="IPR004843">
    <property type="entry name" value="Calcineurin-like_PHP"/>
</dbReference>
<reference evidence="5 6" key="1">
    <citation type="submission" date="2023-11" db="EMBL/GenBank/DDBJ databases">
        <title>Draft genome of Azohydromonas lata strain H1 (DSM1123), a polyhydroxyalkanoate producer.</title>
        <authorList>
            <person name="Traversa D."/>
            <person name="D'Addabbo P."/>
            <person name="Pazzani C."/>
            <person name="Manzari C."/>
            <person name="Chiara M."/>
            <person name="Scrascia M."/>
        </authorList>
    </citation>
    <scope>NUCLEOTIDE SEQUENCE [LARGE SCALE GENOMIC DNA]</scope>
    <source>
        <strain evidence="5 6">H1</strain>
    </source>
</reference>
<dbReference type="InterPro" id="IPR041796">
    <property type="entry name" value="Mre11_N"/>
</dbReference>
<evidence type="ECO:0000313" key="6">
    <source>
        <dbReference type="Proteomes" id="UP001293718"/>
    </source>
</evidence>
<dbReference type="EC" id="3.1.-.-" evidence="5"/>
<gene>
    <name evidence="5" type="ORF">SM757_14745</name>
</gene>
<dbReference type="CDD" id="cd00840">
    <property type="entry name" value="MPP_Mre11_N"/>
    <property type="match status" value="1"/>
</dbReference>
<name>A0ABU5IFF2_9BURK</name>
<keyword evidence="1" id="KW-0540">Nuclease</keyword>
<dbReference type="RefSeq" id="WP_322466032.1">
    <property type="nucleotide sequence ID" value="NZ_JAXOJX010000023.1"/>
</dbReference>
<comment type="caution">
    <text evidence="5">The sequence shown here is derived from an EMBL/GenBank/DDBJ whole genome shotgun (WGS) entry which is preliminary data.</text>
</comment>
<dbReference type="PANTHER" id="PTHR30337:SF0">
    <property type="entry name" value="NUCLEASE SBCCD SUBUNIT D"/>
    <property type="match status" value="1"/>
</dbReference>
<evidence type="ECO:0000256" key="3">
    <source>
        <dbReference type="ARBA" id="ARBA00022839"/>
    </source>
</evidence>
<proteinExistence type="predicted"/>
<dbReference type="PANTHER" id="PTHR30337">
    <property type="entry name" value="COMPONENT OF ATP-DEPENDENT DSDNA EXONUCLEASE"/>
    <property type="match status" value="1"/>
</dbReference>
<evidence type="ECO:0000313" key="5">
    <source>
        <dbReference type="EMBL" id="MDZ5457834.1"/>
    </source>
</evidence>
<sequence length="373" mass="40880">MTRFLHTADWQIGRQYGRFDPQDAIPLAEARFLAVERIAALARERGVDAVLVAGDVFDTQTVSERTLRRLFNALEAFAGPWVLIPGNHDAALAESVWTRARRFNCIPPNAHVLERPGVQVFADIGLAVLGASLTQRHTHTDLTGFFDTQETPAGLLRVGLAHGSVQGLLAEEVDSLNPIAPDRARRARLDYLALGDWHGMKQIDERTWYSGTPEPDRFKGNAPGHVLEVDLTAPGAPPQVTPHAVAGHRWHERSETLSLPGDVDRLGELLAALDARDVLSLTLAGRLDLAAHERLETLLGQAQGRLRCLLLDREALQLAPTEEDVEALRADGYLGEVLGTLRARQEGDEVAREALAVLAGLLRERQQAQGERA</sequence>
<dbReference type="Gene3D" id="3.60.21.10">
    <property type="match status" value="1"/>
</dbReference>
<evidence type="ECO:0000256" key="2">
    <source>
        <dbReference type="ARBA" id="ARBA00022801"/>
    </source>
</evidence>
<keyword evidence="2 5" id="KW-0378">Hydrolase</keyword>
<dbReference type="InterPro" id="IPR029052">
    <property type="entry name" value="Metallo-depent_PP-like"/>
</dbReference>
<dbReference type="Pfam" id="PF00149">
    <property type="entry name" value="Metallophos"/>
    <property type="match status" value="1"/>
</dbReference>
<feature type="domain" description="Calcineurin-like phosphoesterase" evidence="4">
    <location>
        <begin position="3"/>
        <end position="113"/>
    </location>
</feature>
<dbReference type="InterPro" id="IPR014577">
    <property type="entry name" value="UCP033093_metalloPase"/>
</dbReference>
<dbReference type="Proteomes" id="UP001293718">
    <property type="component" value="Unassembled WGS sequence"/>
</dbReference>